<feature type="transmembrane region" description="Helical" evidence="1">
    <location>
        <begin position="53"/>
        <end position="78"/>
    </location>
</feature>
<accession>A0ABP9C733</accession>
<keyword evidence="1" id="KW-1133">Transmembrane helix</keyword>
<proteinExistence type="predicted"/>
<sequence>MVALAPPVDLLPLDGVAVGRCTPWLRVGCETRVLLLPLVGATAPVEGREELDLLVGLATLGLLVVVLGLVVVLFPVGLAVLSEGFTVLLEGLAVFPVGRVVLLPVDLALDPDGLVVLPVALVVLVVGRAVLDLLPVGLLTLVLDAVELEILLGLADVFLLTVGL</sequence>
<feature type="transmembrane region" description="Helical" evidence="1">
    <location>
        <begin position="84"/>
        <end position="102"/>
    </location>
</feature>
<comment type="caution">
    <text evidence="2">The sequence shown here is derived from an EMBL/GenBank/DDBJ whole genome shotgun (WGS) entry which is preliminary data.</text>
</comment>
<protein>
    <submittedName>
        <fullName evidence="2">Uncharacterized protein</fullName>
    </submittedName>
</protein>
<gene>
    <name evidence="2" type="ORF">GCM10023231_38400</name>
</gene>
<keyword evidence="1" id="KW-0812">Transmembrane</keyword>
<organism evidence="2 3">
    <name type="scientific">Olivibacter ginsenosidimutans</name>
    <dbReference type="NCBI Taxonomy" id="1176537"/>
    <lineage>
        <taxon>Bacteria</taxon>
        <taxon>Pseudomonadati</taxon>
        <taxon>Bacteroidota</taxon>
        <taxon>Sphingobacteriia</taxon>
        <taxon>Sphingobacteriales</taxon>
        <taxon>Sphingobacteriaceae</taxon>
        <taxon>Olivibacter</taxon>
    </lineage>
</organism>
<dbReference type="Proteomes" id="UP001501411">
    <property type="component" value="Unassembled WGS sequence"/>
</dbReference>
<name>A0ABP9C733_9SPHI</name>
<evidence type="ECO:0000256" key="1">
    <source>
        <dbReference type="SAM" id="Phobius"/>
    </source>
</evidence>
<keyword evidence="1" id="KW-0472">Membrane</keyword>
<evidence type="ECO:0000313" key="2">
    <source>
        <dbReference type="EMBL" id="GAA4805552.1"/>
    </source>
</evidence>
<feature type="transmembrane region" description="Helical" evidence="1">
    <location>
        <begin position="114"/>
        <end position="131"/>
    </location>
</feature>
<evidence type="ECO:0000313" key="3">
    <source>
        <dbReference type="Proteomes" id="UP001501411"/>
    </source>
</evidence>
<feature type="transmembrane region" description="Helical" evidence="1">
    <location>
        <begin position="137"/>
        <end position="162"/>
    </location>
</feature>
<dbReference type="EMBL" id="BAABIQ010000044">
    <property type="protein sequence ID" value="GAA4805552.1"/>
    <property type="molecule type" value="Genomic_DNA"/>
</dbReference>
<reference evidence="3" key="1">
    <citation type="journal article" date="2019" name="Int. J. Syst. Evol. Microbiol.">
        <title>The Global Catalogue of Microorganisms (GCM) 10K type strain sequencing project: providing services to taxonomists for standard genome sequencing and annotation.</title>
        <authorList>
            <consortium name="The Broad Institute Genomics Platform"/>
            <consortium name="The Broad Institute Genome Sequencing Center for Infectious Disease"/>
            <person name="Wu L."/>
            <person name="Ma J."/>
        </authorList>
    </citation>
    <scope>NUCLEOTIDE SEQUENCE [LARGE SCALE GENOMIC DNA]</scope>
    <source>
        <strain evidence="3">JCM 18200</strain>
    </source>
</reference>
<keyword evidence="3" id="KW-1185">Reference proteome</keyword>